<accession>A0A1X2LSU3</accession>
<sequence length="68" mass="7185">MASLRATFPGEPKTERLFFTRAATTFALPACPETRIGAVADVDRGAATPAGAPTVLPMVVMQISFTPY</sequence>
<keyword evidence="2" id="KW-1185">Reference proteome</keyword>
<dbReference type="AlphaFoldDB" id="A0A1X2LSU3"/>
<name>A0A1X2LSU3_9MYCO</name>
<proteinExistence type="predicted"/>
<evidence type="ECO:0000313" key="1">
    <source>
        <dbReference type="EMBL" id="OSC39842.1"/>
    </source>
</evidence>
<reference evidence="1 2" key="1">
    <citation type="submission" date="2017-04" db="EMBL/GenBank/DDBJ databases">
        <title>The new phylogeny of genus Mycobacterium.</title>
        <authorList>
            <person name="Tortoli E."/>
            <person name="Trovato A."/>
            <person name="Cirillo D.M."/>
        </authorList>
    </citation>
    <scope>NUCLEOTIDE SEQUENCE [LARGE SCALE GENOMIC DNA]</scope>
    <source>
        <strain evidence="1 2">TBL 1200985</strain>
    </source>
</reference>
<comment type="caution">
    <text evidence="1">The sequence shown here is derived from an EMBL/GenBank/DDBJ whole genome shotgun (WGS) entry which is preliminary data.</text>
</comment>
<dbReference type="Proteomes" id="UP000193247">
    <property type="component" value="Unassembled WGS sequence"/>
</dbReference>
<gene>
    <name evidence="1" type="ORF">B8W66_15160</name>
</gene>
<evidence type="ECO:0000313" key="2">
    <source>
        <dbReference type="Proteomes" id="UP000193247"/>
    </source>
</evidence>
<organism evidence="1 2">
    <name type="scientific">Mycobacterium decipiens</name>
    <dbReference type="NCBI Taxonomy" id="1430326"/>
    <lineage>
        <taxon>Bacteria</taxon>
        <taxon>Bacillati</taxon>
        <taxon>Actinomycetota</taxon>
        <taxon>Actinomycetes</taxon>
        <taxon>Mycobacteriales</taxon>
        <taxon>Mycobacteriaceae</taxon>
        <taxon>Mycobacterium</taxon>
    </lineage>
</organism>
<dbReference type="EMBL" id="NCXP01000019">
    <property type="protein sequence ID" value="OSC39842.1"/>
    <property type="molecule type" value="Genomic_DNA"/>
</dbReference>
<protein>
    <submittedName>
        <fullName evidence="1">Uncharacterized protein</fullName>
    </submittedName>
</protein>